<feature type="domain" description="Secretion system C-terminal sorting" evidence="1">
    <location>
        <begin position="323"/>
        <end position="403"/>
    </location>
</feature>
<dbReference type="STRING" id="1703345.A3860_24845"/>
<keyword evidence="3" id="KW-1185">Reference proteome</keyword>
<dbReference type="NCBIfam" id="TIGR04183">
    <property type="entry name" value="Por_Secre_tail"/>
    <property type="match status" value="1"/>
</dbReference>
<dbReference type="SUPFAM" id="SSF101898">
    <property type="entry name" value="NHL repeat"/>
    <property type="match status" value="1"/>
</dbReference>
<dbReference type="InterPro" id="IPR026444">
    <property type="entry name" value="Secre_tail"/>
</dbReference>
<organism evidence="2 3">
    <name type="scientific">Niastella vici</name>
    <dbReference type="NCBI Taxonomy" id="1703345"/>
    <lineage>
        <taxon>Bacteria</taxon>
        <taxon>Pseudomonadati</taxon>
        <taxon>Bacteroidota</taxon>
        <taxon>Chitinophagia</taxon>
        <taxon>Chitinophagales</taxon>
        <taxon>Chitinophagaceae</taxon>
        <taxon>Niastella</taxon>
    </lineage>
</organism>
<accession>A0A1V9FXP7</accession>
<dbReference type="Proteomes" id="UP000192796">
    <property type="component" value="Unassembled WGS sequence"/>
</dbReference>
<evidence type="ECO:0000313" key="2">
    <source>
        <dbReference type="EMBL" id="OQP63125.1"/>
    </source>
</evidence>
<comment type="caution">
    <text evidence="2">The sequence shown here is derived from an EMBL/GenBank/DDBJ whole genome shotgun (WGS) entry which is preliminary data.</text>
</comment>
<reference evidence="2 3" key="1">
    <citation type="submission" date="2016-03" db="EMBL/GenBank/DDBJ databases">
        <title>Niastella vici sp. nov., isolated from farmland soil.</title>
        <authorList>
            <person name="Chen L."/>
            <person name="Wang D."/>
            <person name="Yang S."/>
            <person name="Wang G."/>
        </authorList>
    </citation>
    <scope>NUCLEOTIDE SEQUENCE [LARGE SCALE GENOMIC DNA]</scope>
    <source>
        <strain evidence="2 3">DJ57</strain>
    </source>
</reference>
<proteinExistence type="predicted"/>
<protein>
    <recommendedName>
        <fullName evidence="1">Secretion system C-terminal sorting domain-containing protein</fullName>
    </recommendedName>
</protein>
<sequence>MTSCLLVVAMQLPAQQRLSTAYAITSSEKGNFNWTDVKQIDFTTGSVTRSIFDSKQTNFTVYSARTGKEIKPVTQNGITTNASMPVASLSAACAYDQRHNRLYYAPLFMNQLRYIDLDEKEPRIYYFDNEQLSPVTDLNNEANHITRMVIAADGDGYALSNDASHLIRFTTGRKPVITDLGALHDDAANGERSIQAKPTAWGGDMIADAAGNLYVITAYRQVFKVSIQSKVATFIAEIQGMPATFTTNGAVVDNDGSLIVSSANTAEGYYRVDMHSWQATRIDIQGTVFNASDLANGNLAFPNEKTGTPLINRAIIRNEKIALYPNPVATNLVYVSFNSKESGRYTIQLVDLNGKIIAEKIAVINSGGQVVPVPVNNGLAKGPYMVKVLSNSKKAVFTDKLIVQ</sequence>
<gene>
    <name evidence="2" type="ORF">A3860_24845</name>
</gene>
<evidence type="ECO:0000259" key="1">
    <source>
        <dbReference type="Pfam" id="PF18962"/>
    </source>
</evidence>
<dbReference type="EMBL" id="LVYD01000046">
    <property type="protein sequence ID" value="OQP63125.1"/>
    <property type="molecule type" value="Genomic_DNA"/>
</dbReference>
<name>A0A1V9FXP7_9BACT</name>
<evidence type="ECO:0000313" key="3">
    <source>
        <dbReference type="Proteomes" id="UP000192796"/>
    </source>
</evidence>
<dbReference type="Pfam" id="PF18962">
    <property type="entry name" value="Por_Secre_tail"/>
    <property type="match status" value="1"/>
</dbReference>
<dbReference type="AlphaFoldDB" id="A0A1V9FXP7"/>